<gene>
    <name evidence="1" type="ORF">GALMADRAFT_139767</name>
</gene>
<name>A0A067SYS5_GALM3</name>
<dbReference type="Proteomes" id="UP000027222">
    <property type="component" value="Unassembled WGS sequence"/>
</dbReference>
<accession>A0A067SYS5</accession>
<dbReference type="EMBL" id="KL142379">
    <property type="protein sequence ID" value="KDR76011.1"/>
    <property type="molecule type" value="Genomic_DNA"/>
</dbReference>
<dbReference type="HOGENOM" id="CLU_132766_0_0_1"/>
<dbReference type="AlphaFoldDB" id="A0A067SYS5"/>
<organism evidence="1 2">
    <name type="scientific">Galerina marginata (strain CBS 339.88)</name>
    <dbReference type="NCBI Taxonomy" id="685588"/>
    <lineage>
        <taxon>Eukaryota</taxon>
        <taxon>Fungi</taxon>
        <taxon>Dikarya</taxon>
        <taxon>Basidiomycota</taxon>
        <taxon>Agaricomycotina</taxon>
        <taxon>Agaricomycetes</taxon>
        <taxon>Agaricomycetidae</taxon>
        <taxon>Agaricales</taxon>
        <taxon>Agaricineae</taxon>
        <taxon>Strophariaceae</taxon>
        <taxon>Galerina</taxon>
    </lineage>
</organism>
<dbReference type="OrthoDB" id="3163510at2759"/>
<protein>
    <submittedName>
        <fullName evidence="1">Uncharacterized protein</fullName>
    </submittedName>
</protein>
<evidence type="ECO:0000313" key="2">
    <source>
        <dbReference type="Proteomes" id="UP000027222"/>
    </source>
</evidence>
<sequence>MPEPLFLKDYSPPSLLIGIAFYLRHPNDRAPAWKFIFHKRRYTSKNVMVAGINKVQTPGGGPADYEWAFEIEQDGLGEPLAVVHIGRIPWTRMEFLHFLRKFKAGRDGDNPGQVTVWSSSAWVIRVLHYLEKKHGRKLGFKLPFRSRRLFSHIWPYIEKQRDTQPPRAPRRHPPAVLLHDLEL</sequence>
<keyword evidence="2" id="KW-1185">Reference proteome</keyword>
<evidence type="ECO:0000313" key="1">
    <source>
        <dbReference type="EMBL" id="KDR76011.1"/>
    </source>
</evidence>
<reference evidence="2" key="1">
    <citation type="journal article" date="2014" name="Proc. Natl. Acad. Sci. U.S.A.">
        <title>Extensive sampling of basidiomycete genomes demonstrates inadequacy of the white-rot/brown-rot paradigm for wood decay fungi.</title>
        <authorList>
            <person name="Riley R."/>
            <person name="Salamov A.A."/>
            <person name="Brown D.W."/>
            <person name="Nagy L.G."/>
            <person name="Floudas D."/>
            <person name="Held B.W."/>
            <person name="Levasseur A."/>
            <person name="Lombard V."/>
            <person name="Morin E."/>
            <person name="Otillar R."/>
            <person name="Lindquist E.A."/>
            <person name="Sun H."/>
            <person name="LaButti K.M."/>
            <person name="Schmutz J."/>
            <person name="Jabbour D."/>
            <person name="Luo H."/>
            <person name="Baker S.E."/>
            <person name="Pisabarro A.G."/>
            <person name="Walton J.D."/>
            <person name="Blanchette R.A."/>
            <person name="Henrissat B."/>
            <person name="Martin F."/>
            <person name="Cullen D."/>
            <person name="Hibbett D.S."/>
            <person name="Grigoriev I.V."/>
        </authorList>
    </citation>
    <scope>NUCLEOTIDE SEQUENCE [LARGE SCALE GENOMIC DNA]</scope>
    <source>
        <strain evidence="2">CBS 339.88</strain>
    </source>
</reference>
<proteinExistence type="predicted"/>